<dbReference type="EMBL" id="JAQQFM010000002">
    <property type="protein sequence ID" value="MFL9923251.1"/>
    <property type="molecule type" value="Genomic_DNA"/>
</dbReference>
<gene>
    <name evidence="3" type="ORF">PQR62_03165</name>
</gene>
<feature type="signal peptide" evidence="2">
    <location>
        <begin position="1"/>
        <end position="35"/>
    </location>
</feature>
<name>A0ABW9A478_9BURK</name>
<evidence type="ECO:0000313" key="4">
    <source>
        <dbReference type="Proteomes" id="UP001629246"/>
    </source>
</evidence>
<feature type="compositionally biased region" description="Low complexity" evidence="1">
    <location>
        <begin position="32"/>
        <end position="42"/>
    </location>
</feature>
<evidence type="ECO:0000313" key="3">
    <source>
        <dbReference type="EMBL" id="MFL9923251.1"/>
    </source>
</evidence>
<organism evidence="3 4">
    <name type="scientific">Herbaspirillum lusitanum</name>
    <dbReference type="NCBI Taxonomy" id="213312"/>
    <lineage>
        <taxon>Bacteria</taxon>
        <taxon>Pseudomonadati</taxon>
        <taxon>Pseudomonadota</taxon>
        <taxon>Betaproteobacteria</taxon>
        <taxon>Burkholderiales</taxon>
        <taxon>Oxalobacteraceae</taxon>
        <taxon>Herbaspirillum</taxon>
    </lineage>
</organism>
<evidence type="ECO:0000256" key="2">
    <source>
        <dbReference type="SAM" id="SignalP"/>
    </source>
</evidence>
<accession>A0ABW9A478</accession>
<feature type="region of interest" description="Disordered" evidence="1">
    <location>
        <begin position="32"/>
        <end position="60"/>
    </location>
</feature>
<proteinExistence type="predicted"/>
<keyword evidence="4" id="KW-1185">Reference proteome</keyword>
<dbReference type="Proteomes" id="UP001629246">
    <property type="component" value="Unassembled WGS sequence"/>
</dbReference>
<comment type="caution">
    <text evidence="3">The sequence shown here is derived from an EMBL/GenBank/DDBJ whole genome shotgun (WGS) entry which is preliminary data.</text>
</comment>
<evidence type="ECO:0000256" key="1">
    <source>
        <dbReference type="SAM" id="MobiDB-lite"/>
    </source>
</evidence>
<sequence>MNISSSPKPTRLTAALILILMLTLGSGLSPSAAQAQQAAPASGTIGARPQVSGEIRKVDSESGKLTIRHAEIPNLEMPKMTMVFHSASPALLNGLKAGDQVRFTADRVDGVLTVMTLEPAATQ</sequence>
<dbReference type="Gene3D" id="2.40.50.320">
    <property type="entry name" value="Copper binding periplasmic protein CusF"/>
    <property type="match status" value="1"/>
</dbReference>
<feature type="chain" id="PRO_5047307295" evidence="2">
    <location>
        <begin position="36"/>
        <end position="123"/>
    </location>
</feature>
<protein>
    <submittedName>
        <fullName evidence="3">Copper-binding protein</fullName>
    </submittedName>
</protein>
<dbReference type="InterPro" id="IPR021647">
    <property type="entry name" value="CusF_Ec"/>
</dbReference>
<keyword evidence="2" id="KW-0732">Signal</keyword>
<dbReference type="InterPro" id="IPR042230">
    <property type="entry name" value="CusF_sf"/>
</dbReference>
<dbReference type="RefSeq" id="WP_408154737.1">
    <property type="nucleotide sequence ID" value="NZ_JAQQFM010000002.1"/>
</dbReference>
<reference evidence="3 4" key="1">
    <citation type="journal article" date="2024" name="Chem. Sci.">
        <title>Discovery of megapolipeptins by genome mining of a Burkholderiales bacteria collection.</title>
        <authorList>
            <person name="Paulo B.S."/>
            <person name="Recchia M.J.J."/>
            <person name="Lee S."/>
            <person name="Fergusson C.H."/>
            <person name="Romanowski S.B."/>
            <person name="Hernandez A."/>
            <person name="Krull N."/>
            <person name="Liu D.Y."/>
            <person name="Cavanagh H."/>
            <person name="Bos A."/>
            <person name="Gray C.A."/>
            <person name="Murphy B.T."/>
            <person name="Linington R.G."/>
            <person name="Eustaquio A.S."/>
        </authorList>
    </citation>
    <scope>NUCLEOTIDE SEQUENCE [LARGE SCALE GENOMIC DNA]</scope>
    <source>
        <strain evidence="3 4">RL21-008-BIB-A</strain>
    </source>
</reference>
<dbReference type="Pfam" id="PF11604">
    <property type="entry name" value="CusF_Ec"/>
    <property type="match status" value="1"/>
</dbReference>